<dbReference type="PIRSF" id="PIRSF000535">
    <property type="entry name" value="1PFK/6PFK/LacC"/>
    <property type="match status" value="1"/>
</dbReference>
<dbReference type="GO" id="GO:0005988">
    <property type="term" value="P:lactose metabolic process"/>
    <property type="evidence" value="ECO:0007669"/>
    <property type="project" value="UniProtKB-KW"/>
</dbReference>
<evidence type="ECO:0000313" key="8">
    <source>
        <dbReference type="EMBL" id="AIC96111.1"/>
    </source>
</evidence>
<dbReference type="SUPFAM" id="SSF53613">
    <property type="entry name" value="Ribokinase-like"/>
    <property type="match status" value="1"/>
</dbReference>
<dbReference type="InterPro" id="IPR029056">
    <property type="entry name" value="Ribokinase-like"/>
</dbReference>
<dbReference type="InterPro" id="IPR011611">
    <property type="entry name" value="PfkB_dom"/>
</dbReference>
<dbReference type="UniPathway" id="UPA00704">
    <property type="reaction ID" value="UER00715"/>
</dbReference>
<organism evidence="8 9">
    <name type="scientific">Shouchella lehensis G1</name>
    <dbReference type="NCBI Taxonomy" id="1246626"/>
    <lineage>
        <taxon>Bacteria</taxon>
        <taxon>Bacillati</taxon>
        <taxon>Bacillota</taxon>
        <taxon>Bacilli</taxon>
        <taxon>Bacillales</taxon>
        <taxon>Bacillaceae</taxon>
        <taxon>Shouchella</taxon>
    </lineage>
</organism>
<comment type="similarity">
    <text evidence="6">Belongs to the carbohydrate kinase PfkB family. LacC subfamily.</text>
</comment>
<keyword evidence="2 6" id="KW-0808">Transferase</keyword>
<protein>
    <recommendedName>
        <fullName evidence="6">Tagatose-6-phosphate kinase</fullName>
        <ecNumber evidence="6">2.7.1.144</ecNumber>
    </recommendedName>
</protein>
<dbReference type="PANTHER" id="PTHR46566:SF1">
    <property type="entry name" value="1-PHOSPHOFRUCTOKINASE"/>
    <property type="match status" value="1"/>
</dbReference>
<dbReference type="AlphaFoldDB" id="A0A060LXZ8"/>
<dbReference type="NCBIfam" id="TIGR03168">
    <property type="entry name" value="1-PFK"/>
    <property type="match status" value="1"/>
</dbReference>
<dbReference type="eggNOG" id="COG1105">
    <property type="taxonomic scope" value="Bacteria"/>
</dbReference>
<dbReference type="InterPro" id="IPR022463">
    <property type="entry name" value="1-PFruKinase"/>
</dbReference>
<dbReference type="EMBL" id="CP003923">
    <property type="protein sequence ID" value="AIC96111.1"/>
    <property type="molecule type" value="Genomic_DNA"/>
</dbReference>
<dbReference type="GO" id="GO:0008662">
    <property type="term" value="F:1-phosphofructokinase activity"/>
    <property type="evidence" value="ECO:0007669"/>
    <property type="project" value="InterPro"/>
</dbReference>
<accession>A0A060LXZ8</accession>
<evidence type="ECO:0000256" key="4">
    <source>
        <dbReference type="ARBA" id="ARBA00022777"/>
    </source>
</evidence>
<dbReference type="GO" id="GO:0005524">
    <property type="term" value="F:ATP binding"/>
    <property type="evidence" value="ECO:0007669"/>
    <property type="project" value="UniProtKB-KW"/>
</dbReference>
<evidence type="ECO:0000256" key="1">
    <source>
        <dbReference type="ARBA" id="ARBA00005380"/>
    </source>
</evidence>
<proteinExistence type="inferred from homology"/>
<feature type="domain" description="Carbohydrate kinase PfkB" evidence="7">
    <location>
        <begin position="11"/>
        <end position="288"/>
    </location>
</feature>
<evidence type="ECO:0000259" key="7">
    <source>
        <dbReference type="Pfam" id="PF00294"/>
    </source>
</evidence>
<dbReference type="STRING" id="1246626.BleG1_3564"/>
<comment type="catalytic activity">
    <reaction evidence="6">
        <text>D-tagatofuranose 6-phosphate + ATP = D-tagatofuranose 1,6-bisphosphate + ADP + H(+)</text>
        <dbReference type="Rhea" id="RHEA:12420"/>
        <dbReference type="ChEBI" id="CHEBI:15378"/>
        <dbReference type="ChEBI" id="CHEBI:30616"/>
        <dbReference type="ChEBI" id="CHEBI:58694"/>
        <dbReference type="ChEBI" id="CHEBI:58695"/>
        <dbReference type="ChEBI" id="CHEBI:456216"/>
        <dbReference type="EC" id="2.7.1.144"/>
    </reaction>
</comment>
<keyword evidence="4 8" id="KW-0418">Kinase</keyword>
<keyword evidence="5 6" id="KW-0067">ATP-binding</keyword>
<dbReference type="GO" id="GO:2001059">
    <property type="term" value="P:D-tagatose 6-phosphate catabolic process"/>
    <property type="evidence" value="ECO:0007669"/>
    <property type="project" value="UniProtKB-UniPathway"/>
</dbReference>
<evidence type="ECO:0000256" key="5">
    <source>
        <dbReference type="ARBA" id="ARBA00022840"/>
    </source>
</evidence>
<sequence>MIYTCTMNAAIDLYVELDTLKPGRVNRTVDEDYQPNGKGVNVSIILKKYKIDSVAMGFVAGFTGRFIEQSLHEMDVKTDFVQVDGITRVNVFMNADKEYKLVNQGPSVTAEKQQELLDKVAQFHAGDTFIVSGSLPRNVSESILAEMAKICETNGIDFVLDTSIRSLQDILHHKPYLLKPNEEELADFFGLEHELTEEECIHYGKELLTQGARNILISRGEKGSIFINDDTCILATSPKGDVLNTACAGDALLGSFIGLYKNGTPLEEALMRATATGASTAFSKGLSDLQDVPQLLNQVEVTRREFV</sequence>
<dbReference type="PATRIC" id="fig|1246626.3.peg.3553"/>
<evidence type="ECO:0000313" key="9">
    <source>
        <dbReference type="Proteomes" id="UP000027142"/>
    </source>
</evidence>
<dbReference type="InterPro" id="IPR017583">
    <property type="entry name" value="Tagatose/fructose_Pkinase"/>
</dbReference>
<name>A0A060LXZ8_9BACI</name>
<evidence type="ECO:0000256" key="6">
    <source>
        <dbReference type="PIRNR" id="PIRNR000535"/>
    </source>
</evidence>
<dbReference type="GO" id="GO:0044281">
    <property type="term" value="P:small molecule metabolic process"/>
    <property type="evidence" value="ECO:0007669"/>
    <property type="project" value="UniProtKB-ARBA"/>
</dbReference>
<keyword evidence="6" id="KW-0423">Lactose metabolism</keyword>
<dbReference type="KEGG" id="ble:BleG1_3564"/>
<evidence type="ECO:0000256" key="2">
    <source>
        <dbReference type="ARBA" id="ARBA00022679"/>
    </source>
</evidence>
<dbReference type="EC" id="2.7.1.144" evidence="6"/>
<dbReference type="Gene3D" id="3.40.1190.20">
    <property type="match status" value="1"/>
</dbReference>
<comment type="similarity">
    <text evidence="1">Belongs to the carbohydrate kinase pfkB family.</text>
</comment>
<reference evidence="8 9" key="1">
    <citation type="journal article" date="2014" name="Gene">
        <title>A comparative genomic analysis of the alkalitolerant soil bacterium Bacillus lehensis G1.</title>
        <authorList>
            <person name="Noor Y.M."/>
            <person name="Samsulrizal N.H."/>
            <person name="Jema'on N.A."/>
            <person name="Low K.O."/>
            <person name="Ramli A.N."/>
            <person name="Alias N.I."/>
            <person name="Damis S.I."/>
            <person name="Fuzi S.F."/>
            <person name="Isa M.N."/>
            <person name="Murad A.M."/>
            <person name="Raih M.F."/>
            <person name="Bakar F.D."/>
            <person name="Najimudin N."/>
            <person name="Mahadi N.M."/>
            <person name="Illias R.M."/>
        </authorList>
    </citation>
    <scope>NUCLEOTIDE SEQUENCE [LARGE SCALE GENOMIC DNA]</scope>
    <source>
        <strain evidence="8 9">G1</strain>
    </source>
</reference>
<dbReference type="Pfam" id="PF00294">
    <property type="entry name" value="PfkB"/>
    <property type="match status" value="1"/>
</dbReference>
<dbReference type="OrthoDB" id="9801219at2"/>
<dbReference type="RefSeq" id="WP_038483731.1">
    <property type="nucleotide sequence ID" value="NZ_CP003923.1"/>
</dbReference>
<dbReference type="GO" id="GO:0005829">
    <property type="term" value="C:cytosol"/>
    <property type="evidence" value="ECO:0007669"/>
    <property type="project" value="TreeGrafter"/>
</dbReference>
<comment type="pathway">
    <text evidence="6">Carbohydrate metabolism; D-tagatose 6-phosphate degradation; D-glyceraldehyde 3-phosphate and glycerone phosphate from D-tagatose 6-phosphate: step 1/2.</text>
</comment>
<dbReference type="NCBIfam" id="TIGR03828">
    <property type="entry name" value="pfkB"/>
    <property type="match status" value="1"/>
</dbReference>
<dbReference type="FunFam" id="3.40.1190.20:FF:000001">
    <property type="entry name" value="Phosphofructokinase"/>
    <property type="match status" value="1"/>
</dbReference>
<dbReference type="PANTHER" id="PTHR46566">
    <property type="entry name" value="1-PHOSPHOFRUCTOKINASE-RELATED"/>
    <property type="match status" value="1"/>
</dbReference>
<evidence type="ECO:0000256" key="3">
    <source>
        <dbReference type="ARBA" id="ARBA00022741"/>
    </source>
</evidence>
<gene>
    <name evidence="8" type="ORF">BleG1_3564</name>
</gene>
<dbReference type="Proteomes" id="UP000027142">
    <property type="component" value="Chromosome"/>
</dbReference>
<dbReference type="GO" id="GO:0009024">
    <property type="term" value="F:tagatose-6-phosphate kinase activity"/>
    <property type="evidence" value="ECO:0007669"/>
    <property type="project" value="UniProtKB-EC"/>
</dbReference>
<dbReference type="HOGENOM" id="CLU_050013_1_0_9"/>
<dbReference type="CDD" id="cd01164">
    <property type="entry name" value="FruK_PfkB_like"/>
    <property type="match status" value="1"/>
</dbReference>
<keyword evidence="3 6" id="KW-0547">Nucleotide-binding</keyword>
<dbReference type="GO" id="GO:0016052">
    <property type="term" value="P:carbohydrate catabolic process"/>
    <property type="evidence" value="ECO:0007669"/>
    <property type="project" value="UniProtKB-ARBA"/>
</dbReference>
<keyword evidence="9" id="KW-1185">Reference proteome</keyword>